<name>A0A851HXC1_9GAMM</name>
<evidence type="ECO:0000313" key="1">
    <source>
        <dbReference type="EMBL" id="NWN92296.1"/>
    </source>
</evidence>
<proteinExistence type="predicted"/>
<sequence>MYPPIFEVCAASTEVTALLGTDDTRIYPFGYVEDPDGLPYAVWQTVTGLPENYLADRPDIDSWTLQIDIYAGSATGARNVAKALRDAIEPNAYVTRWGGESRDPETKRHRYSFDVEWHVHR</sequence>
<dbReference type="Proteomes" id="UP000536442">
    <property type="component" value="Unassembled WGS sequence"/>
</dbReference>
<keyword evidence="2" id="KW-1185">Reference proteome</keyword>
<evidence type="ECO:0000313" key="2">
    <source>
        <dbReference type="Proteomes" id="UP000536442"/>
    </source>
</evidence>
<dbReference type="InterPro" id="IPR021508">
    <property type="entry name" value="Gp17-like"/>
</dbReference>
<dbReference type="Pfam" id="PF11367">
    <property type="entry name" value="Tail_completion_gp17"/>
    <property type="match status" value="1"/>
</dbReference>
<comment type="caution">
    <text evidence="1">The sequence shown here is derived from an EMBL/GenBank/DDBJ whole genome shotgun (WGS) entry which is preliminary data.</text>
</comment>
<gene>
    <name evidence="1" type="ORF">HLV39_12420</name>
</gene>
<protein>
    <submittedName>
        <fullName evidence="1">DUF3168 domain-containing protein</fullName>
    </submittedName>
</protein>
<reference evidence="1 2" key="1">
    <citation type="submission" date="2020-03" db="EMBL/GenBank/DDBJ databases">
        <title>Metagenomic, metatranscriptomic, and metabolomic analyses revealed the key microbes and metabolic features during the fermentation of ganjang, Korean traditional soy sauce.</title>
        <authorList>
            <person name="Chun B.H."/>
            <person name="Jeon C.O."/>
        </authorList>
    </citation>
    <scope>NUCLEOTIDE SEQUENCE [LARGE SCALE GENOMIC DNA]</scope>
    <source>
        <strain evidence="1 2">KG14</strain>
    </source>
</reference>
<dbReference type="EMBL" id="JABEVQ010000006">
    <property type="protein sequence ID" value="NWN92296.1"/>
    <property type="molecule type" value="Genomic_DNA"/>
</dbReference>
<accession>A0A851HXC1</accession>
<dbReference type="AlphaFoldDB" id="A0A851HXC1"/>
<organism evidence="1 2">
    <name type="scientific">Marinobacter adhaerens</name>
    <dbReference type="NCBI Taxonomy" id="1033846"/>
    <lineage>
        <taxon>Bacteria</taxon>
        <taxon>Pseudomonadati</taxon>
        <taxon>Pseudomonadota</taxon>
        <taxon>Gammaproteobacteria</taxon>
        <taxon>Pseudomonadales</taxon>
        <taxon>Marinobacteraceae</taxon>
        <taxon>Marinobacter</taxon>
    </lineage>
</organism>